<organism evidence="2">
    <name type="scientific">marine metagenome</name>
    <dbReference type="NCBI Taxonomy" id="408172"/>
    <lineage>
        <taxon>unclassified sequences</taxon>
        <taxon>metagenomes</taxon>
        <taxon>ecological metagenomes</taxon>
    </lineage>
</organism>
<feature type="transmembrane region" description="Helical" evidence="1">
    <location>
        <begin position="39"/>
        <end position="66"/>
    </location>
</feature>
<protein>
    <recommendedName>
        <fullName evidence="3">PPIase FKBP-type domain-containing protein</fullName>
    </recommendedName>
</protein>
<keyword evidence="1" id="KW-0812">Transmembrane</keyword>
<evidence type="ECO:0000256" key="1">
    <source>
        <dbReference type="SAM" id="Phobius"/>
    </source>
</evidence>
<gene>
    <name evidence="2" type="ORF">METZ01_LOCUS23908</name>
</gene>
<sequence length="330" mass="36099">MTGGHNKGYVARSWMSDTPDEVEHPPIPLGLNRMAIPRAALILSVGTVVVLIASSIWVGLSAMAFLDDLEASFGSTNVELLESDGRWVWEVDLLFDTCSAREDDWIWPESLADQDGYFLYPGELRCDWEHQGNSDAASVAVYNRGNETLDLVMEISGGGVVFSASGEPHLIINDLGGNESVILEVGLNEGVSERDVSVTATHVSVLEAQVRLDVHIFEGTEQRDVHVDFNDRVEVHYTLWDADTDEQLDEGTLWVTAGNDPAYIDGFEWSAIGLDIDSDRGGGFPVVDTGTSHITLLPPPIAYGDSEGHELQETWLKFELKVNRAPLSSG</sequence>
<name>A0A381PWM2_9ZZZZ</name>
<dbReference type="EMBL" id="UINC01001109">
    <property type="protein sequence ID" value="SUZ71054.1"/>
    <property type="molecule type" value="Genomic_DNA"/>
</dbReference>
<keyword evidence="1" id="KW-0472">Membrane</keyword>
<proteinExistence type="predicted"/>
<evidence type="ECO:0008006" key="3">
    <source>
        <dbReference type="Google" id="ProtNLM"/>
    </source>
</evidence>
<dbReference type="AlphaFoldDB" id="A0A381PWM2"/>
<evidence type="ECO:0000313" key="2">
    <source>
        <dbReference type="EMBL" id="SUZ71054.1"/>
    </source>
</evidence>
<accession>A0A381PWM2</accession>
<keyword evidence="1" id="KW-1133">Transmembrane helix</keyword>
<reference evidence="2" key="1">
    <citation type="submission" date="2018-05" db="EMBL/GenBank/DDBJ databases">
        <authorList>
            <person name="Lanie J.A."/>
            <person name="Ng W.-L."/>
            <person name="Kazmierczak K.M."/>
            <person name="Andrzejewski T.M."/>
            <person name="Davidsen T.M."/>
            <person name="Wayne K.J."/>
            <person name="Tettelin H."/>
            <person name="Glass J.I."/>
            <person name="Rusch D."/>
            <person name="Podicherti R."/>
            <person name="Tsui H.-C.T."/>
            <person name="Winkler M.E."/>
        </authorList>
    </citation>
    <scope>NUCLEOTIDE SEQUENCE</scope>
</reference>